<feature type="region of interest" description="Disordered" evidence="1">
    <location>
        <begin position="253"/>
        <end position="275"/>
    </location>
</feature>
<organism evidence="2 3">
    <name type="scientific">Haematococcus lacustris</name>
    <name type="common">Green alga</name>
    <name type="synonym">Haematococcus pluvialis</name>
    <dbReference type="NCBI Taxonomy" id="44745"/>
    <lineage>
        <taxon>Eukaryota</taxon>
        <taxon>Viridiplantae</taxon>
        <taxon>Chlorophyta</taxon>
        <taxon>core chlorophytes</taxon>
        <taxon>Chlorophyceae</taxon>
        <taxon>CS clade</taxon>
        <taxon>Chlamydomonadales</taxon>
        <taxon>Haematococcaceae</taxon>
        <taxon>Haematococcus</taxon>
    </lineage>
</organism>
<proteinExistence type="predicted"/>
<feature type="non-terminal residue" evidence="2">
    <location>
        <position position="1"/>
    </location>
</feature>
<dbReference type="EMBL" id="BLLF01001068">
    <property type="protein sequence ID" value="GFH16895.1"/>
    <property type="molecule type" value="Genomic_DNA"/>
</dbReference>
<feature type="region of interest" description="Disordered" evidence="1">
    <location>
        <begin position="171"/>
        <end position="196"/>
    </location>
</feature>
<accession>A0A699Z5Q9</accession>
<protein>
    <submittedName>
        <fullName evidence="2">Uncharacterized protein</fullName>
    </submittedName>
</protein>
<dbReference type="Proteomes" id="UP000485058">
    <property type="component" value="Unassembled WGS sequence"/>
</dbReference>
<evidence type="ECO:0000313" key="3">
    <source>
        <dbReference type="Proteomes" id="UP000485058"/>
    </source>
</evidence>
<sequence length="302" mass="31949">MHSRQHDASLVSSRRSRDACQTFRAFSGGGGSAGPTGVGSQHPKMDLLYSHQIPAALDRWTYEHWVDREAGGNERPRLRRPPPAVRRVCKARIGIGLCTLAVQSSCNRCSLRGAMLEVERVLACLEPANEQATASTHQGSNPPSPAACFALALGTTPARLKELHLLTFQMGPSSNTTGDGKVPVRSQQDASAGPAVFQTAGHQQGRFPAASNQEHVCSKLDTEEHGSIHSHHKPHGATKLHLLTQPLLPPDSLPTSVSIPESSAALPQLPGASNAQVAAVGNSLALEQRPAQENHSTAAGAQ</sequence>
<name>A0A699Z5Q9_HAELA</name>
<evidence type="ECO:0000313" key="2">
    <source>
        <dbReference type="EMBL" id="GFH16895.1"/>
    </source>
</evidence>
<feature type="non-terminal residue" evidence="2">
    <location>
        <position position="302"/>
    </location>
</feature>
<dbReference type="AlphaFoldDB" id="A0A699Z5Q9"/>
<gene>
    <name evidence="2" type="ORF">HaLaN_13412</name>
</gene>
<evidence type="ECO:0000256" key="1">
    <source>
        <dbReference type="SAM" id="MobiDB-lite"/>
    </source>
</evidence>
<comment type="caution">
    <text evidence="2">The sequence shown here is derived from an EMBL/GenBank/DDBJ whole genome shotgun (WGS) entry which is preliminary data.</text>
</comment>
<keyword evidence="3" id="KW-1185">Reference proteome</keyword>
<reference evidence="2 3" key="1">
    <citation type="submission" date="2020-02" db="EMBL/GenBank/DDBJ databases">
        <title>Draft genome sequence of Haematococcus lacustris strain NIES-144.</title>
        <authorList>
            <person name="Morimoto D."/>
            <person name="Nakagawa S."/>
            <person name="Yoshida T."/>
            <person name="Sawayama S."/>
        </authorList>
    </citation>
    <scope>NUCLEOTIDE SEQUENCE [LARGE SCALE GENOMIC DNA]</scope>
    <source>
        <strain evidence="2 3">NIES-144</strain>
    </source>
</reference>